<name>A0A5J4NCK6_9TREM</name>
<dbReference type="SUPFAM" id="SSF48403">
    <property type="entry name" value="Ankyrin repeat"/>
    <property type="match status" value="1"/>
</dbReference>
<dbReference type="Gene3D" id="1.25.40.20">
    <property type="entry name" value="Ankyrin repeat-containing domain"/>
    <property type="match status" value="2"/>
</dbReference>
<dbReference type="SMART" id="SM00248">
    <property type="entry name" value="ANK"/>
    <property type="match status" value="7"/>
</dbReference>
<reference evidence="4 5" key="1">
    <citation type="journal article" date="2019" name="Gigascience">
        <title>Whole-genome sequence of the oriental lung fluke Paragonimus westermani.</title>
        <authorList>
            <person name="Oey H."/>
            <person name="Zakrzewski M."/>
            <person name="Narain K."/>
            <person name="Devi K.R."/>
            <person name="Agatsuma T."/>
            <person name="Nawaratna S."/>
            <person name="Gobert G.N."/>
            <person name="Jones M.K."/>
            <person name="Ragan M.A."/>
            <person name="McManus D.P."/>
            <person name="Krause L."/>
        </authorList>
    </citation>
    <scope>NUCLEOTIDE SEQUENCE [LARGE SCALE GENOMIC DNA]</scope>
    <source>
        <strain evidence="4 5">IND2009</strain>
    </source>
</reference>
<dbReference type="InterPro" id="IPR036770">
    <property type="entry name" value="Ankyrin_rpt-contain_sf"/>
</dbReference>
<evidence type="ECO:0000313" key="4">
    <source>
        <dbReference type="EMBL" id="KAA3673140.1"/>
    </source>
</evidence>
<feature type="repeat" description="ANK" evidence="3">
    <location>
        <begin position="209"/>
        <end position="241"/>
    </location>
</feature>
<dbReference type="PANTHER" id="PTHR24171">
    <property type="entry name" value="ANKYRIN REPEAT DOMAIN-CONTAINING PROTEIN 39-RELATED"/>
    <property type="match status" value="1"/>
</dbReference>
<proteinExistence type="predicted"/>
<dbReference type="PRINTS" id="PR01415">
    <property type="entry name" value="ANKYRIN"/>
</dbReference>
<dbReference type="EMBL" id="QNGE01004179">
    <property type="protein sequence ID" value="KAA3673140.1"/>
    <property type="molecule type" value="Genomic_DNA"/>
</dbReference>
<keyword evidence="5" id="KW-1185">Reference proteome</keyword>
<dbReference type="PROSITE" id="PS50297">
    <property type="entry name" value="ANK_REP_REGION"/>
    <property type="match status" value="3"/>
</dbReference>
<dbReference type="InterPro" id="IPR002110">
    <property type="entry name" value="Ankyrin_rpt"/>
</dbReference>
<feature type="repeat" description="ANK" evidence="3">
    <location>
        <begin position="76"/>
        <end position="108"/>
    </location>
</feature>
<protein>
    <submittedName>
        <fullName evidence="4">Uncharacterized protein</fullName>
    </submittedName>
</protein>
<dbReference type="PROSITE" id="PS50088">
    <property type="entry name" value="ANK_REPEAT"/>
    <property type="match status" value="3"/>
</dbReference>
<feature type="repeat" description="ANK" evidence="3">
    <location>
        <begin position="242"/>
        <end position="274"/>
    </location>
</feature>
<evidence type="ECO:0000313" key="5">
    <source>
        <dbReference type="Proteomes" id="UP000324629"/>
    </source>
</evidence>
<evidence type="ECO:0000256" key="1">
    <source>
        <dbReference type="ARBA" id="ARBA00022737"/>
    </source>
</evidence>
<accession>A0A5J4NCK6</accession>
<keyword evidence="2 3" id="KW-0040">ANK repeat</keyword>
<gene>
    <name evidence="4" type="ORF">DEA37_0010541</name>
</gene>
<comment type="caution">
    <text evidence="4">The sequence shown here is derived from an EMBL/GenBank/DDBJ whole genome shotgun (WGS) entry which is preliminary data.</text>
</comment>
<keyword evidence="1" id="KW-0677">Repeat</keyword>
<organism evidence="4 5">
    <name type="scientific">Paragonimus westermani</name>
    <dbReference type="NCBI Taxonomy" id="34504"/>
    <lineage>
        <taxon>Eukaryota</taxon>
        <taxon>Metazoa</taxon>
        <taxon>Spiralia</taxon>
        <taxon>Lophotrochozoa</taxon>
        <taxon>Platyhelminthes</taxon>
        <taxon>Trematoda</taxon>
        <taxon>Digenea</taxon>
        <taxon>Plagiorchiida</taxon>
        <taxon>Troglotremata</taxon>
        <taxon>Troglotrematidae</taxon>
        <taxon>Paragonimus</taxon>
    </lineage>
</organism>
<dbReference type="Pfam" id="PF12796">
    <property type="entry name" value="Ank_2"/>
    <property type="match status" value="2"/>
</dbReference>
<sequence>MLSSFTRSRSKQERLWDACSYGRISTVEKLIADGVNLNWRSHQYECYPIHIASQGKPPIVKMLLDAGCEVDSLDANDNTALHHAAMSGHLENVVMLLQAGASVDAHNQNDWTPLLNSAYWNHPKVTRVLLVHDANPFNKNKDGRNALHELCRSKSRDSPELVDNANALLDGMAAWTLRSSDNPGNGIVANGAQFVDVRCECKHEWDFEADFTPLLFACYHGHLELVETLLRRGADINATAQNGWTALHWAAQRCHADIVELLLDHGASRSAEDLRGDMPCDVTNDLGLRECLFPDPIYPNIVSNGYATTDEDDSENDMQCENGSGPPKTHLNGFVLPVRSKNCAALRYFGLLRTGDVVETNEMTELGLIGAKVEKLKLAVSERCDSFGITNPTNIGLETD</sequence>
<dbReference type="AlphaFoldDB" id="A0A5J4NCK6"/>
<dbReference type="Proteomes" id="UP000324629">
    <property type="component" value="Unassembled WGS sequence"/>
</dbReference>
<evidence type="ECO:0000256" key="3">
    <source>
        <dbReference type="PROSITE-ProRule" id="PRU00023"/>
    </source>
</evidence>
<evidence type="ECO:0000256" key="2">
    <source>
        <dbReference type="ARBA" id="ARBA00023043"/>
    </source>
</evidence>